<proteinExistence type="predicted"/>
<keyword evidence="2" id="KW-1133">Transmembrane helix</keyword>
<name>A0A167RAR8_9HYPO</name>
<reference evidence="3 4" key="1">
    <citation type="journal article" date="2016" name="Genome Biol. Evol.">
        <title>Divergent and convergent evolution of fungal pathogenicity.</title>
        <authorList>
            <person name="Shang Y."/>
            <person name="Xiao G."/>
            <person name="Zheng P."/>
            <person name="Cen K."/>
            <person name="Zhan S."/>
            <person name="Wang C."/>
        </authorList>
    </citation>
    <scope>NUCLEOTIDE SEQUENCE [LARGE SCALE GENOMIC DNA]</scope>
    <source>
        <strain evidence="3 4">RCEF 264</strain>
    </source>
</reference>
<dbReference type="PANTHER" id="PTHR32251:SF23">
    <property type="entry name" value="3-OXO-5-ALPHA-STEROID 4-DEHYDROGENASE (DUF1295)"/>
    <property type="match status" value="1"/>
</dbReference>
<feature type="transmembrane region" description="Helical" evidence="2">
    <location>
        <begin position="166"/>
        <end position="195"/>
    </location>
</feature>
<dbReference type="EMBL" id="AZHD01000012">
    <property type="protein sequence ID" value="OAA58421.1"/>
    <property type="molecule type" value="Genomic_DNA"/>
</dbReference>
<sequence length="386" mass="42733">MALPIVRSLEDCASYAITVEPYLDELCRLPATVAAALAPLLPFSSSYSPSCEVLPTLLQLYVNTNPLVSGFAASVALGAVFLVVSEINRNYSQVDRCWSLLPTVYIAHFTLWARLADVPAGRLDAALLASTVWSIRLTYNYARKGGYNVGSEDYRWEIVKNAIPAWLFHVFNLTFISFFQSILLFFISAPAYVLLLASARGPPELTAADVVFPAAQLGLVLVEWFADQQQWAYQTAKRQYQRTARVPAGCGFTQADLDRGFVAEGLWAHSRHPNFAAEQSIWLMLYQWSCFATDVLYHWAGVGAAVLVLLFQGSTALTERITAGKYPEYADYQRRVGMFVPTSLAPYKLQQQAERQATTTPNVQPQTSEQAKASGSEKKGTATRRA</sequence>
<keyword evidence="2" id="KW-0472">Membrane</keyword>
<evidence type="ECO:0000256" key="2">
    <source>
        <dbReference type="SAM" id="Phobius"/>
    </source>
</evidence>
<keyword evidence="2" id="KW-0812">Transmembrane</keyword>
<feature type="transmembrane region" description="Helical" evidence="2">
    <location>
        <begin position="67"/>
        <end position="85"/>
    </location>
</feature>
<dbReference type="PANTHER" id="PTHR32251">
    <property type="entry name" value="3-OXO-5-ALPHA-STEROID 4-DEHYDROGENASE"/>
    <property type="match status" value="1"/>
</dbReference>
<dbReference type="AlphaFoldDB" id="A0A167RAR8"/>
<feature type="compositionally biased region" description="Polar residues" evidence="1">
    <location>
        <begin position="350"/>
        <end position="373"/>
    </location>
</feature>
<evidence type="ECO:0000256" key="1">
    <source>
        <dbReference type="SAM" id="MobiDB-lite"/>
    </source>
</evidence>
<keyword evidence="4" id="KW-1185">Reference proteome</keyword>
<dbReference type="InterPro" id="IPR010721">
    <property type="entry name" value="UstE-like"/>
</dbReference>
<dbReference type="Pfam" id="PF06966">
    <property type="entry name" value="DUF1295"/>
    <property type="match status" value="1"/>
</dbReference>
<evidence type="ECO:0000313" key="4">
    <source>
        <dbReference type="Proteomes" id="UP000076874"/>
    </source>
</evidence>
<gene>
    <name evidence="3" type="ORF">SPI_06494</name>
</gene>
<evidence type="ECO:0008006" key="5">
    <source>
        <dbReference type="Google" id="ProtNLM"/>
    </source>
</evidence>
<dbReference type="OrthoDB" id="201504at2759"/>
<evidence type="ECO:0000313" key="3">
    <source>
        <dbReference type="EMBL" id="OAA58421.1"/>
    </source>
</evidence>
<dbReference type="GO" id="GO:0016020">
    <property type="term" value="C:membrane"/>
    <property type="evidence" value="ECO:0007669"/>
    <property type="project" value="TreeGrafter"/>
</dbReference>
<feature type="transmembrane region" description="Helical" evidence="2">
    <location>
        <begin position="296"/>
        <end position="317"/>
    </location>
</feature>
<dbReference type="Proteomes" id="UP000076874">
    <property type="component" value="Unassembled WGS sequence"/>
</dbReference>
<feature type="region of interest" description="Disordered" evidence="1">
    <location>
        <begin position="350"/>
        <end position="386"/>
    </location>
</feature>
<accession>A0A167RAR8</accession>
<protein>
    <recommendedName>
        <fullName evidence="5">DUF1295 domain containing protein</fullName>
    </recommendedName>
</protein>
<organism evidence="3 4">
    <name type="scientific">Niveomyces insectorum RCEF 264</name>
    <dbReference type="NCBI Taxonomy" id="1081102"/>
    <lineage>
        <taxon>Eukaryota</taxon>
        <taxon>Fungi</taxon>
        <taxon>Dikarya</taxon>
        <taxon>Ascomycota</taxon>
        <taxon>Pezizomycotina</taxon>
        <taxon>Sordariomycetes</taxon>
        <taxon>Hypocreomycetidae</taxon>
        <taxon>Hypocreales</taxon>
        <taxon>Cordycipitaceae</taxon>
        <taxon>Niveomyces</taxon>
    </lineage>
</organism>
<dbReference type="Gene3D" id="1.20.120.1630">
    <property type="match status" value="1"/>
</dbReference>
<comment type="caution">
    <text evidence="3">The sequence shown here is derived from an EMBL/GenBank/DDBJ whole genome shotgun (WGS) entry which is preliminary data.</text>
</comment>